<feature type="compositionally biased region" description="Basic and acidic residues" evidence="1">
    <location>
        <begin position="493"/>
        <end position="503"/>
    </location>
</feature>
<feature type="compositionally biased region" description="Polar residues" evidence="1">
    <location>
        <begin position="725"/>
        <end position="748"/>
    </location>
</feature>
<feature type="compositionally biased region" description="Polar residues" evidence="1">
    <location>
        <begin position="589"/>
        <end position="603"/>
    </location>
</feature>
<evidence type="ECO:0000256" key="1">
    <source>
        <dbReference type="SAM" id="MobiDB-lite"/>
    </source>
</evidence>
<feature type="non-terminal residue" evidence="2">
    <location>
        <position position="883"/>
    </location>
</feature>
<keyword evidence="3" id="KW-1185">Reference proteome</keyword>
<protein>
    <submittedName>
        <fullName evidence="2">Uncharacterized protein</fullName>
    </submittedName>
</protein>
<dbReference type="Proteomes" id="UP001152087">
    <property type="component" value="Unassembled WGS sequence"/>
</dbReference>
<feature type="compositionally biased region" description="Basic and acidic residues" evidence="1">
    <location>
        <begin position="335"/>
        <end position="344"/>
    </location>
</feature>
<name>A0A9W8USP5_9HYPO</name>
<evidence type="ECO:0000313" key="2">
    <source>
        <dbReference type="EMBL" id="KAJ4175862.1"/>
    </source>
</evidence>
<feature type="compositionally biased region" description="Basic residues" evidence="1">
    <location>
        <begin position="324"/>
        <end position="334"/>
    </location>
</feature>
<organism evidence="2 3">
    <name type="scientific">Fusarium falciforme</name>
    <dbReference type="NCBI Taxonomy" id="195108"/>
    <lineage>
        <taxon>Eukaryota</taxon>
        <taxon>Fungi</taxon>
        <taxon>Dikarya</taxon>
        <taxon>Ascomycota</taxon>
        <taxon>Pezizomycotina</taxon>
        <taxon>Sordariomycetes</taxon>
        <taxon>Hypocreomycetidae</taxon>
        <taxon>Hypocreales</taxon>
        <taxon>Nectriaceae</taxon>
        <taxon>Fusarium</taxon>
        <taxon>Fusarium solani species complex</taxon>
    </lineage>
</organism>
<comment type="caution">
    <text evidence="2">The sequence shown here is derived from an EMBL/GenBank/DDBJ whole genome shotgun (WGS) entry which is preliminary data.</text>
</comment>
<evidence type="ECO:0000313" key="3">
    <source>
        <dbReference type="Proteomes" id="UP001152087"/>
    </source>
</evidence>
<feature type="region of interest" description="Disordered" evidence="1">
    <location>
        <begin position="654"/>
        <end position="755"/>
    </location>
</feature>
<proteinExistence type="predicted"/>
<feature type="region of interest" description="Disordered" evidence="1">
    <location>
        <begin position="305"/>
        <end position="348"/>
    </location>
</feature>
<dbReference type="EMBL" id="JAOQAV010000297">
    <property type="protein sequence ID" value="KAJ4175862.1"/>
    <property type="molecule type" value="Genomic_DNA"/>
</dbReference>
<feature type="compositionally biased region" description="Polar residues" evidence="1">
    <location>
        <begin position="570"/>
        <end position="580"/>
    </location>
</feature>
<accession>A0A9W8USP5</accession>
<feature type="region of interest" description="Disordered" evidence="1">
    <location>
        <begin position="120"/>
        <end position="195"/>
    </location>
</feature>
<feature type="region of interest" description="Disordered" evidence="1">
    <location>
        <begin position="489"/>
        <end position="627"/>
    </location>
</feature>
<feature type="compositionally biased region" description="Basic and acidic residues" evidence="1">
    <location>
        <begin position="614"/>
        <end position="627"/>
    </location>
</feature>
<feature type="compositionally biased region" description="Basic and acidic residues" evidence="1">
    <location>
        <begin position="555"/>
        <end position="569"/>
    </location>
</feature>
<feature type="compositionally biased region" description="Basic and acidic residues" evidence="1">
    <location>
        <begin position="715"/>
        <end position="724"/>
    </location>
</feature>
<gene>
    <name evidence="2" type="ORF">NW755_014723</name>
</gene>
<feature type="compositionally biased region" description="Polar residues" evidence="1">
    <location>
        <begin position="140"/>
        <end position="150"/>
    </location>
</feature>
<sequence length="883" mass="96651">MTTQQCLRKLKDVKEIVARCSLKFEAIKSPHEIYEEAAAAVRASLAQAWDHLLANPHSPEASGLQREIEDHGGQLKELEIRYNETFKEDEKAYDQQLHAAMESLCDDLIGTIGRSQVEKSLRTLPSQQPSESGHGGSSDGLETSLTTPSEATEREVRTSRLHASAPRTGSVIRVCPEKRKESPSSLSTRQKRHRADRIEPHREVMKTIHFEEVFQNGSAATKHVIIRFPADDGAWYILRCDKHGLTFKDKVIENATAHLAGGEHGRLSKEPAEVIEQLGVQVLDCNETLAEKNNTVALKALRREHEQGAAHKRPLREKISPSHRPTRQSRRRHHGDSSRQRDQDFDGIIDPRPGDVYLAFWEKSKEWLAVLLLPLTELDNVGVRNTIQDLGLAEDVPGCYDYDNRTNCFRWREGYRDGETSVREREFPVMYFDGQDFPAKSAVGWVAAKDLRTLDVNAAQSSLVPHFQSVRKFLRDRAAPPQAEVIVASSGVDRTDSFNEQHTHLRPSPDPNQDDHEVAHPAELAPCTAQSRSTASAPDGRASLPGGLGEPEQSPEPRQEIPRNDHSDTQCEINPVNGTQLEEHPGQILSVTRSQASARTSQAIDGFEHATSTAERDSLAAEEGAGDRVDSTAIISPRVSPQVSALAQAALDTLRSPAPVRDSGSTPLTSNDHCEAEPSAPSRSTELRHSQLAHVAKAASETPRNQGAEPVACRIMDEQSRDQAQHSPTSRLQLVLQGPSSSYSSTLSEGPASNRAPLQPFPALPPIRPLNRGHISIDSTRVLSTSQPPPNACALPPILPSRGQDTTFHAMSTHRWSNSATVSQVANPNAASSPLLGTVPLPVDQDCLSTGQGRAAAHASASAPSRFNEVRLSNLGLEKATSL</sequence>
<dbReference type="AlphaFoldDB" id="A0A9W8USP5"/>
<reference evidence="2" key="1">
    <citation type="submission" date="2022-09" db="EMBL/GenBank/DDBJ databases">
        <title>Fusarium specimens isolated from Avocado Roots.</title>
        <authorList>
            <person name="Stajich J."/>
            <person name="Roper C."/>
            <person name="Heimlech-Rivalta G."/>
        </authorList>
    </citation>
    <scope>NUCLEOTIDE SEQUENCE</scope>
    <source>
        <strain evidence="2">A02</strain>
    </source>
</reference>